<dbReference type="GO" id="GO:0019748">
    <property type="term" value="P:secondary metabolic process"/>
    <property type="evidence" value="ECO:0007669"/>
    <property type="project" value="TreeGrafter"/>
</dbReference>
<dbReference type="FunFam" id="3.40.50.12670:FF:000002">
    <property type="entry name" value="Carboxypeptidase"/>
    <property type="match status" value="1"/>
</dbReference>
<keyword evidence="3" id="KW-1185">Reference proteome</keyword>
<dbReference type="FunFam" id="3.40.50.1820:FF:000072">
    <property type="entry name" value="Serine carboxypeptidase-like 19"/>
    <property type="match status" value="1"/>
</dbReference>
<comment type="similarity">
    <text evidence="1">Belongs to the peptidase S10 family.</text>
</comment>
<dbReference type="Pfam" id="PF00450">
    <property type="entry name" value="Peptidase_S10"/>
    <property type="match status" value="1"/>
</dbReference>
<proteinExistence type="inferred from homology"/>
<dbReference type="Proteomes" id="UP000249390">
    <property type="component" value="Unassembled WGS sequence"/>
</dbReference>
<organism evidence="2 3">
    <name type="scientific">Cuscuta australis</name>
    <dbReference type="NCBI Taxonomy" id="267555"/>
    <lineage>
        <taxon>Eukaryota</taxon>
        <taxon>Viridiplantae</taxon>
        <taxon>Streptophyta</taxon>
        <taxon>Embryophyta</taxon>
        <taxon>Tracheophyta</taxon>
        <taxon>Spermatophyta</taxon>
        <taxon>Magnoliopsida</taxon>
        <taxon>eudicotyledons</taxon>
        <taxon>Gunneridae</taxon>
        <taxon>Pentapetalae</taxon>
        <taxon>asterids</taxon>
        <taxon>lamiids</taxon>
        <taxon>Solanales</taxon>
        <taxon>Convolvulaceae</taxon>
        <taxon>Cuscuteae</taxon>
        <taxon>Cuscuta</taxon>
        <taxon>Cuscuta subgen. Grammica</taxon>
        <taxon>Cuscuta sect. Cleistogrammica</taxon>
    </lineage>
</organism>
<dbReference type="PRINTS" id="PR00724">
    <property type="entry name" value="CRBOXYPTASEC"/>
</dbReference>
<dbReference type="SUPFAM" id="SSF53474">
    <property type="entry name" value="alpha/beta-Hydrolases"/>
    <property type="match status" value="1"/>
</dbReference>
<sequence>MKKPYCPSSLTSVIMRLAIITILHCYLLVPYHHQVVAGAGGDDDDGNTSISSSSSSSSSLWRIEFLPGYNGTLPFELHTGYIGVPHNGGFQQLFYYFVKSESNPEEDPLILWLTGGPGCSSLTGLLYELGPLELEAKEYDGSLPTLLLASHTITKVANVIYLDQPARSGYSYATSPSAAHSTDLESCNHVYQFLQKWFSVHSDFRSNRFYIGGDSYSGITVPIISQLISDGNAAHHNRSKMINLKGYILGNAKTYLAESNYSIPFAHGMGLISTELYTSLAENCKEGYEENESRNELCSQNTKVFKEKTEGINIEHILEPYCGTEFALQNPVATAAAREKRRILKLTPSHNNLQRNRLRCRVDYNKLSNYWANDLAVQDALRVRKGSIGQWLRCRQSITSTTYEIRIQDTREHHANLSRRGYASLIYSGDHDMLIPFQSTEAWIKSLNYSITDDWRQWTVNGQIAGYTRSYSNGMTFATVKGAGHVAFAYKREECVAMLTRWLSHHQL</sequence>
<reference evidence="2 3" key="1">
    <citation type="submission" date="2018-06" db="EMBL/GenBank/DDBJ databases">
        <title>The Genome of Cuscuta australis (Dodder) Provides Insight into the Evolution of Plant Parasitism.</title>
        <authorList>
            <person name="Liu H."/>
        </authorList>
    </citation>
    <scope>NUCLEOTIDE SEQUENCE [LARGE SCALE GENOMIC DNA]</scope>
    <source>
        <strain evidence="3">cv. Yunnan</strain>
        <tissue evidence="2">Vines</tissue>
    </source>
</reference>
<dbReference type="GO" id="GO:0006508">
    <property type="term" value="P:proteolysis"/>
    <property type="evidence" value="ECO:0007669"/>
    <property type="project" value="InterPro"/>
</dbReference>
<evidence type="ECO:0000313" key="3">
    <source>
        <dbReference type="Proteomes" id="UP000249390"/>
    </source>
</evidence>
<dbReference type="GO" id="GO:0004185">
    <property type="term" value="F:serine-type carboxypeptidase activity"/>
    <property type="evidence" value="ECO:0007669"/>
    <property type="project" value="InterPro"/>
</dbReference>
<dbReference type="AlphaFoldDB" id="A0A328DRE3"/>
<dbReference type="GO" id="GO:0016747">
    <property type="term" value="F:acyltransferase activity, transferring groups other than amino-acyl groups"/>
    <property type="evidence" value="ECO:0007669"/>
    <property type="project" value="TreeGrafter"/>
</dbReference>
<protein>
    <recommendedName>
        <fullName evidence="4">Serine carboxypeptidase-like 18</fullName>
    </recommendedName>
</protein>
<comment type="caution">
    <text evidence="2">The sequence shown here is derived from an EMBL/GenBank/DDBJ whole genome shotgun (WGS) entry which is preliminary data.</text>
</comment>
<dbReference type="PANTHER" id="PTHR11802">
    <property type="entry name" value="SERINE PROTEASE FAMILY S10 SERINE CARBOXYPEPTIDASE"/>
    <property type="match status" value="1"/>
</dbReference>
<evidence type="ECO:0000256" key="1">
    <source>
        <dbReference type="ARBA" id="ARBA00009431"/>
    </source>
</evidence>
<gene>
    <name evidence="2" type="ORF">DM860_013193</name>
</gene>
<dbReference type="PANTHER" id="PTHR11802:SF29">
    <property type="entry name" value="SERINE CARBOXYPEPTIDASE-LIKE 19"/>
    <property type="match status" value="1"/>
</dbReference>
<evidence type="ECO:0000313" key="2">
    <source>
        <dbReference type="EMBL" id="RAL47228.1"/>
    </source>
</evidence>
<dbReference type="InterPro" id="IPR001563">
    <property type="entry name" value="Peptidase_S10"/>
</dbReference>
<dbReference type="EMBL" id="NQVE01000115">
    <property type="protein sequence ID" value="RAL47228.1"/>
    <property type="molecule type" value="Genomic_DNA"/>
</dbReference>
<dbReference type="Gene3D" id="3.40.50.1820">
    <property type="entry name" value="alpha/beta hydrolase"/>
    <property type="match status" value="1"/>
</dbReference>
<dbReference type="InterPro" id="IPR029058">
    <property type="entry name" value="AB_hydrolase_fold"/>
</dbReference>
<accession>A0A328DRE3</accession>
<evidence type="ECO:0008006" key="4">
    <source>
        <dbReference type="Google" id="ProtNLM"/>
    </source>
</evidence>
<name>A0A328DRE3_9ASTE</name>
<dbReference type="Gene3D" id="3.40.50.12670">
    <property type="match status" value="1"/>
</dbReference>